<evidence type="ECO:0000313" key="1">
    <source>
        <dbReference type="EMBL" id="MBX19451.1"/>
    </source>
</evidence>
<sequence>MKTELMLQYILADAFLVPRENHTNLTYFISKLRTHTVSSKSVGSTRSSIFFEHAAEFAINNQLPGKPACPYKDHFLRGSINKEFKTPSPGHC</sequence>
<proteinExistence type="predicted"/>
<accession>A0A2P2LNA0</accession>
<dbReference type="EMBL" id="GGEC01038967">
    <property type="protein sequence ID" value="MBX19451.1"/>
    <property type="molecule type" value="Transcribed_RNA"/>
</dbReference>
<name>A0A2P2LNA0_RHIMU</name>
<reference evidence="1" key="1">
    <citation type="submission" date="2018-02" db="EMBL/GenBank/DDBJ databases">
        <title>Rhizophora mucronata_Transcriptome.</title>
        <authorList>
            <person name="Meera S.P."/>
            <person name="Sreeshan A."/>
            <person name="Augustine A."/>
        </authorList>
    </citation>
    <scope>NUCLEOTIDE SEQUENCE</scope>
    <source>
        <tissue evidence="1">Leaf</tissue>
    </source>
</reference>
<protein>
    <submittedName>
        <fullName evidence="1">Uncharacterized protein At1g04910-like</fullName>
    </submittedName>
</protein>
<organism evidence="1">
    <name type="scientific">Rhizophora mucronata</name>
    <name type="common">Asiatic mangrove</name>
    <dbReference type="NCBI Taxonomy" id="61149"/>
    <lineage>
        <taxon>Eukaryota</taxon>
        <taxon>Viridiplantae</taxon>
        <taxon>Streptophyta</taxon>
        <taxon>Embryophyta</taxon>
        <taxon>Tracheophyta</taxon>
        <taxon>Spermatophyta</taxon>
        <taxon>Magnoliopsida</taxon>
        <taxon>eudicotyledons</taxon>
        <taxon>Gunneridae</taxon>
        <taxon>Pentapetalae</taxon>
        <taxon>rosids</taxon>
        <taxon>fabids</taxon>
        <taxon>Malpighiales</taxon>
        <taxon>Rhizophoraceae</taxon>
        <taxon>Rhizophora</taxon>
    </lineage>
</organism>
<dbReference type="AlphaFoldDB" id="A0A2P2LNA0"/>